<evidence type="ECO:0000259" key="3">
    <source>
        <dbReference type="Pfam" id="PF13529"/>
    </source>
</evidence>
<feature type="domain" description="Peptidase C39-like" evidence="3">
    <location>
        <begin position="73"/>
        <end position="209"/>
    </location>
</feature>
<gene>
    <name evidence="4" type="ORF">ACFOX0_09750</name>
</gene>
<keyword evidence="2" id="KW-0732">Signal</keyword>
<comment type="caution">
    <text evidence="4">The sequence shown here is derived from an EMBL/GenBank/DDBJ whole genome shotgun (WGS) entry which is preliminary data.</text>
</comment>
<dbReference type="PROSITE" id="PS51318">
    <property type="entry name" value="TAT"/>
    <property type="match status" value="1"/>
</dbReference>
<feature type="chain" id="PRO_5045416740" evidence="2">
    <location>
        <begin position="25"/>
        <end position="234"/>
    </location>
</feature>
<sequence length="234" mass="24168">MRTPLIRRTVLTAAGLALTGGAIAGPAVAAHAAEPAHTKPHAATVTTDRGGDHGNRGGGNGAHGGKRAKDVAIKYESQPNFYYCGPASTRIALTATGHDLSQDEIAKALGTTEAGTASAEDTTRVLNTVLGADKYKTTALPTTDITAGQIDTLKSDIKATIDDNRAVVANVAGVATDTDGAVHDYSGGHYVSVVGYQDDGDLVKIADPANPNVASYWIHTDDLAHWMATHGYSH</sequence>
<organism evidence="4 5">
    <name type="scientific">Micromonospora zhanjiangensis</name>
    <dbReference type="NCBI Taxonomy" id="1522057"/>
    <lineage>
        <taxon>Bacteria</taxon>
        <taxon>Bacillati</taxon>
        <taxon>Actinomycetota</taxon>
        <taxon>Actinomycetes</taxon>
        <taxon>Micromonosporales</taxon>
        <taxon>Micromonosporaceae</taxon>
        <taxon>Micromonospora</taxon>
    </lineage>
</organism>
<dbReference type="SUPFAM" id="SSF54001">
    <property type="entry name" value="Cysteine proteinases"/>
    <property type="match status" value="1"/>
</dbReference>
<feature type="region of interest" description="Disordered" evidence="1">
    <location>
        <begin position="34"/>
        <end position="66"/>
    </location>
</feature>
<evidence type="ECO:0000256" key="2">
    <source>
        <dbReference type="SAM" id="SignalP"/>
    </source>
</evidence>
<dbReference type="InterPro" id="IPR006311">
    <property type="entry name" value="TAT_signal"/>
</dbReference>
<dbReference type="InterPro" id="IPR039564">
    <property type="entry name" value="Peptidase_C39-like"/>
</dbReference>
<keyword evidence="5" id="KW-1185">Reference proteome</keyword>
<reference evidence="5" key="1">
    <citation type="journal article" date="2019" name="Int. J. Syst. Evol. Microbiol.">
        <title>The Global Catalogue of Microorganisms (GCM) 10K type strain sequencing project: providing services to taxonomists for standard genome sequencing and annotation.</title>
        <authorList>
            <consortium name="The Broad Institute Genomics Platform"/>
            <consortium name="The Broad Institute Genome Sequencing Center for Infectious Disease"/>
            <person name="Wu L."/>
            <person name="Ma J."/>
        </authorList>
    </citation>
    <scope>NUCLEOTIDE SEQUENCE [LARGE SCALE GENOMIC DNA]</scope>
    <source>
        <strain evidence="5">2902at01</strain>
    </source>
</reference>
<dbReference type="InterPro" id="IPR038765">
    <property type="entry name" value="Papain-like_cys_pep_sf"/>
</dbReference>
<dbReference type="EMBL" id="JBHSBN010000005">
    <property type="protein sequence ID" value="MFC4106219.1"/>
    <property type="molecule type" value="Genomic_DNA"/>
</dbReference>
<evidence type="ECO:0000313" key="5">
    <source>
        <dbReference type="Proteomes" id="UP001595868"/>
    </source>
</evidence>
<feature type="signal peptide" evidence="2">
    <location>
        <begin position="1"/>
        <end position="24"/>
    </location>
</feature>
<dbReference type="Pfam" id="PF13529">
    <property type="entry name" value="Peptidase_C39_2"/>
    <property type="match status" value="1"/>
</dbReference>
<dbReference type="Proteomes" id="UP001595868">
    <property type="component" value="Unassembled WGS sequence"/>
</dbReference>
<evidence type="ECO:0000313" key="4">
    <source>
        <dbReference type="EMBL" id="MFC4106219.1"/>
    </source>
</evidence>
<dbReference type="Gene3D" id="3.90.70.30">
    <property type="entry name" value="Phytochelatin synthase, N-terminal domain"/>
    <property type="match status" value="1"/>
</dbReference>
<evidence type="ECO:0000256" key="1">
    <source>
        <dbReference type="SAM" id="MobiDB-lite"/>
    </source>
</evidence>
<name>A0ABV8KJD5_9ACTN</name>
<dbReference type="InterPro" id="IPR038156">
    <property type="entry name" value="PCS_N_sf"/>
</dbReference>
<dbReference type="RefSeq" id="WP_377544237.1">
    <property type="nucleotide sequence ID" value="NZ_JBHSBN010000005.1"/>
</dbReference>
<protein>
    <submittedName>
        <fullName evidence="4">C39 family peptidase</fullName>
    </submittedName>
</protein>
<proteinExistence type="predicted"/>
<accession>A0ABV8KJD5</accession>